<dbReference type="EMBL" id="ML121541">
    <property type="protein sequence ID" value="RPB24468.1"/>
    <property type="molecule type" value="Genomic_DNA"/>
</dbReference>
<protein>
    <submittedName>
        <fullName evidence="2">Uncharacterized protein</fullName>
    </submittedName>
</protein>
<keyword evidence="3" id="KW-1185">Reference proteome</keyword>
<reference evidence="2 3" key="1">
    <citation type="journal article" date="2018" name="Nat. Ecol. Evol.">
        <title>Pezizomycetes genomes reveal the molecular basis of ectomycorrhizal truffle lifestyle.</title>
        <authorList>
            <person name="Murat C."/>
            <person name="Payen T."/>
            <person name="Noel B."/>
            <person name="Kuo A."/>
            <person name="Morin E."/>
            <person name="Chen J."/>
            <person name="Kohler A."/>
            <person name="Krizsan K."/>
            <person name="Balestrini R."/>
            <person name="Da Silva C."/>
            <person name="Montanini B."/>
            <person name="Hainaut M."/>
            <person name="Levati E."/>
            <person name="Barry K.W."/>
            <person name="Belfiori B."/>
            <person name="Cichocki N."/>
            <person name="Clum A."/>
            <person name="Dockter R.B."/>
            <person name="Fauchery L."/>
            <person name="Guy J."/>
            <person name="Iotti M."/>
            <person name="Le Tacon F."/>
            <person name="Lindquist E.A."/>
            <person name="Lipzen A."/>
            <person name="Malagnac F."/>
            <person name="Mello A."/>
            <person name="Molinier V."/>
            <person name="Miyauchi S."/>
            <person name="Poulain J."/>
            <person name="Riccioni C."/>
            <person name="Rubini A."/>
            <person name="Sitrit Y."/>
            <person name="Splivallo R."/>
            <person name="Traeger S."/>
            <person name="Wang M."/>
            <person name="Zifcakova L."/>
            <person name="Wipf D."/>
            <person name="Zambonelli A."/>
            <person name="Paolocci F."/>
            <person name="Nowrousian M."/>
            <person name="Ottonello S."/>
            <person name="Baldrian P."/>
            <person name="Spatafora J.W."/>
            <person name="Henrissat B."/>
            <person name="Nagy L.G."/>
            <person name="Aury J.M."/>
            <person name="Wincker P."/>
            <person name="Grigoriev I.V."/>
            <person name="Bonfante P."/>
            <person name="Martin F.M."/>
        </authorList>
    </citation>
    <scope>NUCLEOTIDE SEQUENCE [LARGE SCALE GENOMIC DNA]</scope>
    <source>
        <strain evidence="2 3">ATCC MYA-4762</strain>
    </source>
</reference>
<evidence type="ECO:0000313" key="3">
    <source>
        <dbReference type="Proteomes" id="UP000267821"/>
    </source>
</evidence>
<dbReference type="AlphaFoldDB" id="A0A3N4LS10"/>
<proteinExistence type="predicted"/>
<name>A0A3N4LS10_9PEZI</name>
<dbReference type="OrthoDB" id="5297439at2759"/>
<feature type="compositionally biased region" description="Polar residues" evidence="1">
    <location>
        <begin position="371"/>
        <end position="385"/>
    </location>
</feature>
<accession>A0A3N4LS10</accession>
<sequence>MSGATNNDGDRPQSFKYRVTRFLSVASQAALSATAVISDQIYHNINPTRSLSLSAIPRSHNNSLKSSGNQQPRPPVKNLFTHAPEDPADAQIDSQFNDFLLCQGPRALEIGTEAEYRQHYFEELSWKRDMGMGVHGEALSGTLLPEPTPVVASSQGVFERSVEKRVGSSEFGRDWIRICNKHGSRGVDYPVSDFHWQKSASSFTGFEGTHTLFEQDDGTYYLPNPGPPKRTEAGCPEVQQPLKPALIVSTLLNGTENMNYTSTSVTPLQGQYTPPALSASSTYLSTPLPYVDPISSSISQSPEPPRILPVKKEEAKTNYLALYPNDHKLGFDCVCEACHLKAIQKKAPDSVPTLAERRAAKLGTFKAKAPSTPQTPDDPNYTLSGSPAVRPPCEPVDYFISGNTMVPMYNYKDQLRSVAPCTWMLGDTIVYSVKARDRGQASRKRGRNMGSSFAEDESTHEEEQVEGKRKRRK</sequence>
<evidence type="ECO:0000256" key="1">
    <source>
        <dbReference type="SAM" id="MobiDB-lite"/>
    </source>
</evidence>
<dbReference type="InParanoid" id="A0A3N4LS10"/>
<feature type="region of interest" description="Disordered" evidence="1">
    <location>
        <begin position="436"/>
        <end position="473"/>
    </location>
</feature>
<dbReference type="Proteomes" id="UP000267821">
    <property type="component" value="Unassembled WGS sequence"/>
</dbReference>
<feature type="region of interest" description="Disordered" evidence="1">
    <location>
        <begin position="365"/>
        <end position="388"/>
    </location>
</feature>
<evidence type="ECO:0000313" key="2">
    <source>
        <dbReference type="EMBL" id="RPB24468.1"/>
    </source>
</evidence>
<organism evidence="2 3">
    <name type="scientific">Terfezia boudieri ATCC MYA-4762</name>
    <dbReference type="NCBI Taxonomy" id="1051890"/>
    <lineage>
        <taxon>Eukaryota</taxon>
        <taxon>Fungi</taxon>
        <taxon>Dikarya</taxon>
        <taxon>Ascomycota</taxon>
        <taxon>Pezizomycotina</taxon>
        <taxon>Pezizomycetes</taxon>
        <taxon>Pezizales</taxon>
        <taxon>Pezizaceae</taxon>
        <taxon>Terfezia</taxon>
    </lineage>
</organism>
<gene>
    <name evidence="2" type="ORF">L211DRAFT_168040</name>
</gene>